<evidence type="ECO:0000313" key="2">
    <source>
        <dbReference type="Proteomes" id="UP000253472"/>
    </source>
</evidence>
<accession>A0A367YG66</accession>
<protein>
    <submittedName>
        <fullName evidence="1">Uncharacterized protein</fullName>
    </submittedName>
</protein>
<evidence type="ECO:0000313" key="1">
    <source>
        <dbReference type="EMBL" id="RCK64767.1"/>
    </source>
</evidence>
<keyword evidence="2" id="KW-1185">Reference proteome</keyword>
<sequence>MPYTSSKYSPRTQRFMSAKLSKVLIGPQVPPEYGAAIDANCTHIETIELLKKMMEKYDVEPPTEIKFTRISHFQECMSKCGYLISSGAAVSVCFVCGDGFDTHQEIETFFDTQNIRTLDDVEFRDVMVHGDGVADITIELVPLSVQNLELVLVNVNSVLLTNTLDLKRLHYVANGGVDSNPEVFCNLLPNSIADLRLDLSRCEMDQIFVEFPIAVQSLVFKLNTLVCLKDFDIGYLSQLAHLTLEGVDIGSIATLRIPESLTRLFWYDCSMDTFTDFQQLKHIEELSIREVYLDGRFLSWLAKLPNLRELQYKEPRNAPKHTFKPTPPINVRAPPKLEFLEIQSKHVRLTHLYFHTTLKFLVLKDVTIEPTQLSLRDAPNLVEVLIDNTNIKKIYGFENCPHLKLLKFNGTPIYRCREIQCVEFSRKNYPRVVNNGLGPVVGSSTR</sequence>
<name>A0A367YG66_9ASCO</name>
<dbReference type="OrthoDB" id="10445823at2759"/>
<proteinExistence type="predicted"/>
<dbReference type="AlphaFoldDB" id="A0A367YG66"/>
<comment type="caution">
    <text evidence="1">The sequence shown here is derived from an EMBL/GenBank/DDBJ whole genome shotgun (WGS) entry which is preliminary data.</text>
</comment>
<dbReference type="InterPro" id="IPR032675">
    <property type="entry name" value="LRR_dom_sf"/>
</dbReference>
<reference evidence="1 2" key="1">
    <citation type="submission" date="2018-06" db="EMBL/GenBank/DDBJ databases">
        <title>Whole genome sequencing of Candida tropicalis (genome annotated by CSBL at Korea University).</title>
        <authorList>
            <person name="Ahn J."/>
        </authorList>
    </citation>
    <scope>NUCLEOTIDE SEQUENCE [LARGE SCALE GENOMIC DNA]</scope>
    <source>
        <strain evidence="1 2">ATCC 20962</strain>
    </source>
</reference>
<dbReference type="Gene3D" id="3.80.10.10">
    <property type="entry name" value="Ribonuclease Inhibitor"/>
    <property type="match status" value="1"/>
</dbReference>
<dbReference type="EMBL" id="QLNQ01000021">
    <property type="protein sequence ID" value="RCK64767.1"/>
    <property type="molecule type" value="Genomic_DNA"/>
</dbReference>
<dbReference type="SUPFAM" id="SSF52058">
    <property type="entry name" value="L domain-like"/>
    <property type="match status" value="1"/>
</dbReference>
<gene>
    <name evidence="1" type="ORF">Cantr_00772</name>
</gene>
<dbReference type="Proteomes" id="UP000253472">
    <property type="component" value="Unassembled WGS sequence"/>
</dbReference>
<organism evidence="1 2">
    <name type="scientific">Candida viswanathii</name>
    <dbReference type="NCBI Taxonomy" id="5486"/>
    <lineage>
        <taxon>Eukaryota</taxon>
        <taxon>Fungi</taxon>
        <taxon>Dikarya</taxon>
        <taxon>Ascomycota</taxon>
        <taxon>Saccharomycotina</taxon>
        <taxon>Pichiomycetes</taxon>
        <taxon>Debaryomycetaceae</taxon>
        <taxon>Candida/Lodderomyces clade</taxon>
        <taxon>Candida</taxon>
    </lineage>
</organism>